<dbReference type="InterPro" id="IPR036457">
    <property type="entry name" value="PPM-type-like_dom_sf"/>
</dbReference>
<dbReference type="RefSeq" id="WP_070719822.1">
    <property type="nucleotide sequence ID" value="NZ_JALXRO010000002.1"/>
</dbReference>
<dbReference type="EMBL" id="JALXTC010000004">
    <property type="protein sequence ID" value="MCT2116465.1"/>
    <property type="molecule type" value="Genomic_DNA"/>
</dbReference>
<dbReference type="AlphaFoldDB" id="A0AAW5Q2L6"/>
<reference evidence="3" key="1">
    <citation type="submission" date="2022-04" db="EMBL/GenBank/DDBJ databases">
        <title>Human microbiome associated bacterial genomes.</title>
        <authorList>
            <person name="Sandstrom S."/>
            <person name="Salamzade R."/>
            <person name="Kalan L.R."/>
        </authorList>
    </citation>
    <scope>NUCLEOTIDE SEQUENCE</scope>
    <source>
        <strain evidence="3">P3-SID1762</strain>
    </source>
</reference>
<dbReference type="Pfam" id="PF13672">
    <property type="entry name" value="PP2C_2"/>
    <property type="match status" value="1"/>
</dbReference>
<sequence>MRIRIEGISHRGMVRDHNEDAFGWRGLAVQTDDGPPLLTELEVTRPITIVVCDGMGGHAGGDRASLMATRLIGSDSVVGSTADHHDTAVRLREAIRETSEVLNALPTGAQEGATPGCTVVGATVFPDGSVLVFNVGDSRAYTLDDSILSRLTEDHRREGGNTLTQALGGGARVVLEPSFYSLRLGSVPGVVLCTDGLDDYVDQGGIESAMAEDLPDLPLRLRNLALAGGGGDNVTVVQVGLVPEPADSETAPPGTDGTDLEPERDAEARPTDTTAMTEKNDV</sequence>
<dbReference type="InterPro" id="IPR001932">
    <property type="entry name" value="PPM-type_phosphatase-like_dom"/>
</dbReference>
<evidence type="ECO:0000256" key="1">
    <source>
        <dbReference type="SAM" id="MobiDB-lite"/>
    </source>
</evidence>
<dbReference type="Proteomes" id="UP001206890">
    <property type="component" value="Unassembled WGS sequence"/>
</dbReference>
<gene>
    <name evidence="3" type="ORF">M3D93_01625</name>
</gene>
<evidence type="ECO:0000313" key="4">
    <source>
        <dbReference type="Proteomes" id="UP001206890"/>
    </source>
</evidence>
<evidence type="ECO:0000313" key="3">
    <source>
        <dbReference type="EMBL" id="MCT2116465.1"/>
    </source>
</evidence>
<name>A0AAW5Q2L6_9ACTN</name>
<proteinExistence type="predicted"/>
<feature type="region of interest" description="Disordered" evidence="1">
    <location>
        <begin position="243"/>
        <end position="282"/>
    </location>
</feature>
<feature type="compositionally biased region" description="Basic and acidic residues" evidence="1">
    <location>
        <begin position="261"/>
        <end position="270"/>
    </location>
</feature>
<dbReference type="Gene3D" id="3.60.40.10">
    <property type="entry name" value="PPM-type phosphatase domain"/>
    <property type="match status" value="1"/>
</dbReference>
<dbReference type="SMART" id="SM00331">
    <property type="entry name" value="PP2C_SIG"/>
    <property type="match status" value="1"/>
</dbReference>
<feature type="compositionally biased region" description="Polar residues" evidence="1">
    <location>
        <begin position="271"/>
        <end position="282"/>
    </location>
</feature>
<dbReference type="SUPFAM" id="SSF81606">
    <property type="entry name" value="PP2C-like"/>
    <property type="match status" value="1"/>
</dbReference>
<dbReference type="SMART" id="SM00332">
    <property type="entry name" value="PP2Cc"/>
    <property type="match status" value="1"/>
</dbReference>
<evidence type="ECO:0000259" key="2">
    <source>
        <dbReference type="PROSITE" id="PS51746"/>
    </source>
</evidence>
<organism evidence="3 4">
    <name type="scientific">Dietzia cinnamea</name>
    <dbReference type="NCBI Taxonomy" id="321318"/>
    <lineage>
        <taxon>Bacteria</taxon>
        <taxon>Bacillati</taxon>
        <taxon>Actinomycetota</taxon>
        <taxon>Actinomycetes</taxon>
        <taxon>Mycobacteriales</taxon>
        <taxon>Dietziaceae</taxon>
        <taxon>Dietzia</taxon>
    </lineage>
</organism>
<protein>
    <submittedName>
        <fullName evidence="3">Protein phosphatase 2C domain-containing protein</fullName>
    </submittedName>
</protein>
<comment type="caution">
    <text evidence="3">The sequence shown here is derived from an EMBL/GenBank/DDBJ whole genome shotgun (WGS) entry which is preliminary data.</text>
</comment>
<dbReference type="CDD" id="cd00143">
    <property type="entry name" value="PP2Cc"/>
    <property type="match status" value="1"/>
</dbReference>
<dbReference type="PROSITE" id="PS51746">
    <property type="entry name" value="PPM_2"/>
    <property type="match status" value="1"/>
</dbReference>
<feature type="domain" description="PPM-type phosphatase" evidence="2">
    <location>
        <begin position="2"/>
        <end position="241"/>
    </location>
</feature>
<accession>A0AAW5Q2L6</accession>